<dbReference type="Proteomes" id="UP000294613">
    <property type="component" value="Unassembled WGS sequence"/>
</dbReference>
<organism evidence="2 3">
    <name type="scientific">Faecalimonas umbilicata</name>
    <dbReference type="NCBI Taxonomy" id="1912855"/>
    <lineage>
        <taxon>Bacteria</taxon>
        <taxon>Bacillati</taxon>
        <taxon>Bacillota</taxon>
        <taxon>Clostridia</taxon>
        <taxon>Lachnospirales</taxon>
        <taxon>Lachnospiraceae</taxon>
        <taxon>Faecalimonas</taxon>
    </lineage>
</organism>
<dbReference type="EMBL" id="SLZV01000014">
    <property type="protein sequence ID" value="TCS67831.1"/>
    <property type="molecule type" value="Genomic_DNA"/>
</dbReference>
<reference evidence="2 3" key="2">
    <citation type="submission" date="2019-03" db="EMBL/GenBank/DDBJ databases">
        <title>Genomic Encyclopedia of Type Strains, Phase IV (KMG-IV): sequencing the most valuable type-strain genomes for metagenomic binning, comparative biology and taxonomic classification.</title>
        <authorList>
            <person name="Goeker M."/>
        </authorList>
    </citation>
    <scope>NUCLEOTIDE SEQUENCE [LARGE SCALE GENOMIC DNA]</scope>
    <source>
        <strain evidence="2 3">DSM 103426</strain>
    </source>
</reference>
<proteinExistence type="predicted"/>
<evidence type="ECO:0000313" key="2">
    <source>
        <dbReference type="EMBL" id="TCS67831.1"/>
    </source>
</evidence>
<name>A0A4R3JN22_9FIRM</name>
<evidence type="ECO:0000313" key="1">
    <source>
        <dbReference type="EMBL" id="GBU04584.1"/>
    </source>
</evidence>
<evidence type="ECO:0000313" key="4">
    <source>
        <dbReference type="Proteomes" id="UP000702954"/>
    </source>
</evidence>
<dbReference type="EMBL" id="BHEO01000005">
    <property type="protein sequence ID" value="GBU04584.1"/>
    <property type="molecule type" value="Genomic_DNA"/>
</dbReference>
<accession>A0A4R3JN22</accession>
<dbReference type="AlphaFoldDB" id="A0A4R3JN22"/>
<reference evidence="1 4" key="1">
    <citation type="journal article" date="2018" name="Int. J. Syst. Evol. Microbiol.">
        <title>Draft Genome Sequence of Faecalimonas umbilicata JCM 30896T, an Acetate-Producing Bacterium Isolated from Human Feces.</title>
        <authorList>
            <person name="Sakamoto M."/>
            <person name="Ikeyama N."/>
            <person name="Yuki M."/>
            <person name="Ohkuma M."/>
        </authorList>
    </citation>
    <scope>NUCLEOTIDE SEQUENCE [LARGE SCALE GENOMIC DNA]</scope>
    <source>
        <strain evidence="1 4">EGH7</strain>
    </source>
</reference>
<comment type="caution">
    <text evidence="2">The sequence shown here is derived from an EMBL/GenBank/DDBJ whole genome shotgun (WGS) entry which is preliminary data.</text>
</comment>
<dbReference type="Proteomes" id="UP000702954">
    <property type="component" value="Unassembled WGS sequence"/>
</dbReference>
<dbReference type="RefSeq" id="WP_116441435.1">
    <property type="nucleotide sequence ID" value="NZ_BHEO01000005.1"/>
</dbReference>
<evidence type="ECO:0000313" key="3">
    <source>
        <dbReference type="Proteomes" id="UP000294613"/>
    </source>
</evidence>
<protein>
    <submittedName>
        <fullName evidence="2">Uncharacterized protein</fullName>
    </submittedName>
</protein>
<sequence length="227" mass="26407">MTPAKYMTKKEKKLYRRYLSELHITNLYQLTKLLIDILSCKKDTENYITVNEYFKETVDQLFAYALQPKEGFVMGNDSSYSKKGLVSLCTYAMATLDMAIPAARSSILYLLDTVEDFLGEQHYQTLKRNLCNFSKLISENEFSSAENIDTGKDSDVKMENDDEVFTPYSLFPAEDLKDFLSDDSEEEDDLYWDKEEADGLNWNWDEEDDDDINNDCEGDFDDDFCTF</sequence>
<gene>
    <name evidence="2" type="ORF">EDD74_11465</name>
    <name evidence="1" type="ORF">FAEUMB_11250</name>
</gene>
<keyword evidence="4" id="KW-1185">Reference proteome</keyword>